<proteinExistence type="predicted"/>
<keyword evidence="16" id="KW-1185">Reference proteome</keyword>
<evidence type="ECO:0000256" key="1">
    <source>
        <dbReference type="ARBA" id="ARBA00004479"/>
    </source>
</evidence>
<reference evidence="15 16" key="1">
    <citation type="submission" date="2022-05" db="EMBL/GenBank/DDBJ databases">
        <authorList>
            <consortium name="Genoscope - CEA"/>
            <person name="William W."/>
        </authorList>
    </citation>
    <scope>NUCLEOTIDE SEQUENCE [LARGE SCALE GENOMIC DNA]</scope>
</reference>
<feature type="domain" description="EGF-like" evidence="13">
    <location>
        <begin position="235"/>
        <end position="276"/>
    </location>
</feature>
<feature type="domain" description="EGF-like" evidence="13">
    <location>
        <begin position="2051"/>
        <end position="2092"/>
    </location>
</feature>
<dbReference type="Proteomes" id="UP001159405">
    <property type="component" value="Unassembled WGS sequence"/>
</dbReference>
<evidence type="ECO:0000256" key="2">
    <source>
        <dbReference type="ARBA" id="ARBA00022536"/>
    </source>
</evidence>
<dbReference type="PROSITE" id="PS01248">
    <property type="entry name" value="EGF_LAM_1"/>
    <property type="match status" value="1"/>
</dbReference>
<dbReference type="SUPFAM" id="SSF82153">
    <property type="entry name" value="FAS1 domain"/>
    <property type="match status" value="7"/>
</dbReference>
<feature type="domain" description="EGF-like" evidence="13">
    <location>
        <begin position="744"/>
        <end position="782"/>
    </location>
</feature>
<accession>A0ABN8RIR2</accession>
<evidence type="ECO:0000256" key="3">
    <source>
        <dbReference type="ARBA" id="ARBA00022692"/>
    </source>
</evidence>
<feature type="domain" description="EGF-like" evidence="13">
    <location>
        <begin position="1959"/>
        <end position="1997"/>
    </location>
</feature>
<feature type="transmembrane region" description="Helical" evidence="11">
    <location>
        <begin position="2333"/>
        <end position="2356"/>
    </location>
</feature>
<dbReference type="Pfam" id="PF24887">
    <property type="entry name" value="EGF_STAB1-2"/>
    <property type="match status" value="2"/>
</dbReference>
<dbReference type="InterPro" id="IPR001881">
    <property type="entry name" value="EGF-like_Ca-bd_dom"/>
</dbReference>
<dbReference type="EMBL" id="CALNXK010000240">
    <property type="protein sequence ID" value="CAH3178484.1"/>
    <property type="molecule type" value="Genomic_DNA"/>
</dbReference>
<feature type="disulfide bond" evidence="9">
    <location>
        <begin position="1370"/>
        <end position="1379"/>
    </location>
</feature>
<keyword evidence="2 9" id="KW-0245">EGF-like domain</keyword>
<feature type="disulfide bond" evidence="9">
    <location>
        <begin position="1395"/>
        <end position="1412"/>
    </location>
</feature>
<feature type="disulfide bond" evidence="9">
    <location>
        <begin position="1987"/>
        <end position="1996"/>
    </location>
</feature>
<comment type="subcellular location">
    <subcellularLocation>
        <location evidence="1">Membrane</location>
        <topology evidence="1">Single-pass type I membrane protein</topology>
    </subcellularLocation>
</comment>
<feature type="domain" description="EGF-like" evidence="13">
    <location>
        <begin position="918"/>
        <end position="960"/>
    </location>
</feature>
<dbReference type="SUPFAM" id="SSF57184">
    <property type="entry name" value="Growth factor receptor domain"/>
    <property type="match status" value="2"/>
</dbReference>
<feature type="compositionally biased region" description="Low complexity" evidence="10">
    <location>
        <begin position="2297"/>
        <end position="2316"/>
    </location>
</feature>
<evidence type="ECO:0000256" key="4">
    <source>
        <dbReference type="ARBA" id="ARBA00022989"/>
    </source>
</evidence>
<evidence type="ECO:0000256" key="5">
    <source>
        <dbReference type="ARBA" id="ARBA00023136"/>
    </source>
</evidence>
<dbReference type="InterPro" id="IPR036378">
    <property type="entry name" value="FAS1_dom_sf"/>
</dbReference>
<comment type="caution">
    <text evidence="15">The sequence shown here is derived from an EMBL/GenBank/DDBJ whole genome shotgun (WGS) entry which is preliminary data.</text>
</comment>
<feature type="disulfide bond" evidence="9">
    <location>
        <begin position="772"/>
        <end position="781"/>
    </location>
</feature>
<organism evidence="15 16">
    <name type="scientific">Porites lobata</name>
    <dbReference type="NCBI Taxonomy" id="104759"/>
    <lineage>
        <taxon>Eukaryota</taxon>
        <taxon>Metazoa</taxon>
        <taxon>Cnidaria</taxon>
        <taxon>Anthozoa</taxon>
        <taxon>Hexacorallia</taxon>
        <taxon>Scleractinia</taxon>
        <taxon>Fungiina</taxon>
        <taxon>Poritidae</taxon>
        <taxon>Porites</taxon>
    </lineage>
</organism>
<dbReference type="PANTHER" id="PTHR24038">
    <property type="entry name" value="STABILIN"/>
    <property type="match status" value="1"/>
</dbReference>
<dbReference type="Pfam" id="PF02469">
    <property type="entry name" value="Fasciclin"/>
    <property type="match status" value="7"/>
</dbReference>
<feature type="chain" id="PRO_5046767899" description="Stabilin-2" evidence="12">
    <location>
        <begin position="27"/>
        <end position="2561"/>
    </location>
</feature>
<dbReference type="PANTHER" id="PTHR24038:SF11">
    <property type="entry name" value="INTEGRIN BETA-LIKE PROTEIN E"/>
    <property type="match status" value="1"/>
</dbReference>
<evidence type="ECO:0000259" key="14">
    <source>
        <dbReference type="PROSITE" id="PS50213"/>
    </source>
</evidence>
<keyword evidence="6 9" id="KW-1015">Disulfide bond</keyword>
<dbReference type="PROSITE" id="PS01186">
    <property type="entry name" value="EGF_2"/>
    <property type="match status" value="13"/>
</dbReference>
<dbReference type="SMART" id="SM00554">
    <property type="entry name" value="FAS1"/>
    <property type="match status" value="7"/>
</dbReference>
<dbReference type="Gene3D" id="2.170.300.10">
    <property type="entry name" value="Tie2 ligand-binding domain superfamily"/>
    <property type="match status" value="2"/>
</dbReference>
<dbReference type="PROSITE" id="PS50213">
    <property type="entry name" value="FAS1"/>
    <property type="match status" value="7"/>
</dbReference>
<feature type="domain" description="FAS1" evidence="14">
    <location>
        <begin position="1595"/>
        <end position="1730"/>
    </location>
</feature>
<dbReference type="PROSITE" id="PS00022">
    <property type="entry name" value="EGF_1"/>
    <property type="match status" value="5"/>
</dbReference>
<feature type="domain" description="EGF-like" evidence="13">
    <location>
        <begin position="107"/>
        <end position="145"/>
    </location>
</feature>
<evidence type="ECO:0000256" key="9">
    <source>
        <dbReference type="PROSITE-ProRule" id="PRU00076"/>
    </source>
</evidence>
<dbReference type="PROSITE" id="PS50026">
    <property type="entry name" value="EGF_3"/>
    <property type="match status" value="16"/>
</dbReference>
<feature type="signal peptide" evidence="12">
    <location>
        <begin position="1"/>
        <end position="26"/>
    </location>
</feature>
<feature type="domain" description="FAS1" evidence="14">
    <location>
        <begin position="1740"/>
        <end position="1883"/>
    </location>
</feature>
<feature type="domain" description="FAS1" evidence="14">
    <location>
        <begin position="518"/>
        <end position="654"/>
    </location>
</feature>
<dbReference type="SUPFAM" id="SSF57196">
    <property type="entry name" value="EGF/Laminin"/>
    <property type="match status" value="1"/>
</dbReference>
<feature type="domain" description="FAS1" evidence="14">
    <location>
        <begin position="371"/>
        <end position="507"/>
    </location>
</feature>
<feature type="domain" description="EGF-like" evidence="13">
    <location>
        <begin position="961"/>
        <end position="1002"/>
    </location>
</feature>
<feature type="domain" description="FAS1" evidence="14">
    <location>
        <begin position="1003"/>
        <end position="1132"/>
    </location>
</feature>
<keyword evidence="8" id="KW-0325">Glycoprotein</keyword>
<sequence>MAKRSTISVFFLLNVIVFMLPSILIAQRCDRQVYSNIWHRCSECNINVLQGCPIGYQQVTSGEGVQRCTIFLNFGPNLGRISVPGCQHLCRRTLIQKECCSGFWGQDCQACPGSPPCSGRGSCSDKVTGNGTCTCQDGFKGFACELCKDSNKFGSYCNETCHCVHGQCDSGLLGTGHCRPDSCHLGHQGQDCNIALPNCTNPLPCPVNAGCFKINNTDSCVCDPGYRNVSNTCNAINHCIDGNHGCHSNADCLYLGPGKHNCTCASGYTGDGTVCVAIDPCQRNNGDCPSNSTVCNFLQPGESNCSCLPGFQNYTSGAGCVMIDLCENGGGCDVHANCTMIGPGVKRCDCKNGYRGNGTTCYGNILQRVKELNLQGPNGLKGQLNTAIDLLTGSFVHQALAGAGPFTLFLMVDDAFANLTQEQKAELTANLDMASHFVSRHLIAGDFDSFALKKYGKVATLEGINATIAEYQNVTYFKLDGHYVNASVLFNDLLAGNGMIHVIDKIMWHVGDYQETRSKSSLQVLFSQSRFAVFASLLQSSGIASELSGLGAQFTLLAPVNSAFKAIDNTTMRFLTDTDAGRRKMKSLLRNHILTGKFSILDLLYSGKVVSVEGESVIIKLHSRGLIVLGEDAVVISSNILASDGVLHALNKLLIPDDIQPLLTRYCNRKSFSRGICYRCSAVQALPTKGCPRGYSPSNTTSRCLYRLFMQGGFLVGTYVGCTASTCSIEVPECCAGYYGAPCHPCPGPFGNACNGNGKCFDRVRGNGSCICQPMFKGTACELCDRDDKFGPSCNQTCTCLHGKCDNGPTGNGTCVPHSCSPGFHGDNCDQRDVPCADPSISLRCHVFASCVRQGNVDSCQCNAGYEGSGTFCTEINPCTKPSRGGCHHEAVCTMTGPGANNCTCQDGFRGDGVVCVAIDPCQEKGAGYCHSNAECRYIGPGQSTCVCKPGYTGDGSSCNEVNYCLVNHGGCSPDAQCVRTGPGNHSCKCNTGFIGNGYFCLGSVATIIGRMNPRLENFIRQANLLHYLSDPARNLTLFAPSVTALSLLSDADKQYWTNSTERLEYLIRYHLVDKSYSLEQLKGMNAFSASNGVTLNITTRVQMVYIGDSAKVVQANVTTENGFVHIINKVLLPPRLSTENQLPLTSELLKNISEFSDFYIILKSLQLLSLLDACDACTVFAPTNAALKNNNLSADTLKYHVVKQYLSEETIRNGEEYSSWLGDNFLVKVTKPGQGMLRVNGIEVVIKGQKARKAMVFGINGVLEPVRRNCDEIRRYYSLGYCTYCPIFNPWCGSGLTKVGVRQNACRIRLGWFILPGCRAICLRTTTIKKCCSGFWGVDCQSCPGNLSDACSSNGVCDDGKSGSGHCQCSANFTGTACEKCISGKYGTNCTNECNCVNGTCNEGISGDGTCFCHHGWKGKNCNVSANYKNCLPTVCSRFATCRGPAGSGRCDCDAGYTGNGTNCAAIDTCIVNNGGCHRNATCSIDMSQPGFRSCQCNDGLTGDGFICVAIDPCQTNNGGCHSNATCAYIGPGKSNCFCKKGYSGDGVSSCVSINPCNLDNGGCSDRADCRLVGPYQRRCVCRQEYVGDGFTCIGDITEALKLDPELSQMDSLLRRHGLDKLLGSHGYFNLLAPTNAALARSQLGSRKRRSVNSPSSNEETLLKYHIISCATMSFKGNSVNFTTLLGAFITVKKENNMTYFYDSHGNASKAVGAYESSNGIVLKVDNVLSPPSLPAVNPKVSYIDLAKNSGYGEFAKLVELAGLRKTLDTQVNRPLLMFWPTDYAINNLPVDFQNKLRDPQRVLELIHFIQYHVVAHIQPDFSTQSFLRTGAGLELRSLGRSSLFVSCKGGKGDLFVNGDSKLIERDLIFDGGVALGVDKVLIPLGFGGNCDVIKETHIMGQCGNCFVPVSCPQDTSLVSKTNHNCTYSDNLLGCQPICLRRERVKRCCSNFYGPSCLACPGGIQLPCSRRGNCIDGLEGDGSCVCDTGYNGTACESCIENSDSCPVPSVTCNVDNGGCHVFAVCHKSAVDRVTCSCKPGYRGDGYYCQMIDVCATNNGGCSVNATCFFVAPGTKRCQCKPGFFEVGSTCQPHHPNSPCSQNHGGCSAFANCVDNGNGVTCTCRPGFAGDGFTCEGTIIEALIQTKKATEFYKVLYELRAHNSDAMSLYNDLQNPQGNFTVFVPVNSAVTAQKFTLHVLKNHILSGRLPLNNVKGDLSVTTMAGTKLLIKKLPNGEVLINGVAHIVGDIPASNGLVHVIDQMIPVIGPSPPTTVTPTKVTSTKLVTTAVTEIPTTTQTVQPGTSTTTETPGPSVPGVNADARKQEGNSVGSAAIAGIIIGSIMFVLLIFVVLWLLKKNVLPSRTFHYKKSADTVHFSNEAYSGTNSSVSFDNVLYDNFEAEPVLMQPLDFPIDDKQPLPQGNSPDHLDYDNPLYRDMMGLDSLHPSVDSYFRQDTKPVTSEEGIKEFANPMYADFSEAKKRNLKLNLDSSYHPGGEDTLGAHNKLWLFIRELAKFSLERERSLTSVEKSEMSLYEEKISSGCLIPKLKKAKNVELKFCYT</sequence>
<feature type="disulfide bond" evidence="9">
    <location>
        <begin position="1414"/>
        <end position="1423"/>
    </location>
</feature>
<evidence type="ECO:0000256" key="8">
    <source>
        <dbReference type="ARBA" id="ARBA00023180"/>
    </source>
</evidence>
<evidence type="ECO:0008006" key="17">
    <source>
        <dbReference type="Google" id="ProtNLM"/>
    </source>
</evidence>
<feature type="domain" description="EGF-like" evidence="13">
    <location>
        <begin position="322"/>
        <end position="362"/>
    </location>
</feature>
<evidence type="ECO:0000313" key="15">
    <source>
        <dbReference type="EMBL" id="CAH3178484.1"/>
    </source>
</evidence>
<dbReference type="SMART" id="SM00179">
    <property type="entry name" value="EGF_CA"/>
    <property type="match status" value="4"/>
</dbReference>
<dbReference type="InterPro" id="IPR056806">
    <property type="entry name" value="EGF_STAB1-2"/>
</dbReference>
<keyword evidence="3 11" id="KW-0812">Transmembrane</keyword>
<evidence type="ECO:0000256" key="7">
    <source>
        <dbReference type="ARBA" id="ARBA00023170"/>
    </source>
</evidence>
<dbReference type="Pfam" id="PF12947">
    <property type="entry name" value="EGF_3"/>
    <property type="match status" value="9"/>
</dbReference>
<feature type="region of interest" description="Disordered" evidence="10">
    <location>
        <begin position="2297"/>
        <end position="2317"/>
    </location>
</feature>
<gene>
    <name evidence="15" type="ORF">PLOB_00020363</name>
</gene>
<feature type="domain" description="EGF-like" evidence="13">
    <location>
        <begin position="1467"/>
        <end position="1508"/>
    </location>
</feature>
<feature type="domain" description="EGF-like" evidence="13">
    <location>
        <begin position="1428"/>
        <end position="1466"/>
    </location>
</feature>
<protein>
    <recommendedName>
        <fullName evidence="17">Stabilin-2</fullName>
    </recommendedName>
</protein>
<dbReference type="Gene3D" id="2.30.180.10">
    <property type="entry name" value="FAS1 domain"/>
    <property type="match status" value="7"/>
</dbReference>
<evidence type="ECO:0000256" key="11">
    <source>
        <dbReference type="SAM" id="Phobius"/>
    </source>
</evidence>
<keyword evidence="12" id="KW-0732">Signal</keyword>
<dbReference type="InterPro" id="IPR000782">
    <property type="entry name" value="FAS1_domain"/>
</dbReference>
<feature type="domain" description="EGF-like" evidence="13">
    <location>
        <begin position="875"/>
        <end position="917"/>
    </location>
</feature>
<evidence type="ECO:0000259" key="13">
    <source>
        <dbReference type="PROSITE" id="PS50026"/>
    </source>
</evidence>
<feature type="domain" description="EGF-like" evidence="13">
    <location>
        <begin position="1348"/>
        <end position="1380"/>
    </location>
</feature>
<evidence type="ECO:0000256" key="6">
    <source>
        <dbReference type="ARBA" id="ARBA00023157"/>
    </source>
</evidence>
<dbReference type="InterPro" id="IPR024731">
    <property type="entry name" value="NELL2-like_EGF"/>
</dbReference>
<feature type="domain" description="FAS1" evidence="14">
    <location>
        <begin position="2136"/>
        <end position="2264"/>
    </location>
</feature>
<dbReference type="SMART" id="SM00181">
    <property type="entry name" value="EGF"/>
    <property type="match status" value="21"/>
</dbReference>
<feature type="domain" description="EGF-like" evidence="13">
    <location>
        <begin position="1511"/>
        <end position="1553"/>
    </location>
</feature>
<keyword evidence="7" id="KW-0675">Receptor</keyword>
<feature type="domain" description="EGF-like" evidence="13">
    <location>
        <begin position="2009"/>
        <end position="2050"/>
    </location>
</feature>
<evidence type="ECO:0000256" key="12">
    <source>
        <dbReference type="SAM" id="SignalP"/>
    </source>
</evidence>
<comment type="caution">
    <text evidence="9">Lacks conserved residue(s) required for the propagation of feature annotation.</text>
</comment>
<feature type="domain" description="FAS1" evidence="14">
    <location>
        <begin position="1143"/>
        <end position="1264"/>
    </location>
</feature>
<dbReference type="InterPro" id="IPR000742">
    <property type="entry name" value="EGF"/>
</dbReference>
<dbReference type="Gene3D" id="2.10.25.10">
    <property type="entry name" value="Laminin"/>
    <property type="match status" value="12"/>
</dbReference>
<keyword evidence="5 11" id="KW-0472">Membrane</keyword>
<evidence type="ECO:0000256" key="10">
    <source>
        <dbReference type="SAM" id="MobiDB-lite"/>
    </source>
</evidence>
<feature type="disulfide bond" evidence="9">
    <location>
        <begin position="135"/>
        <end position="144"/>
    </location>
</feature>
<evidence type="ECO:0000313" key="16">
    <source>
        <dbReference type="Proteomes" id="UP001159405"/>
    </source>
</evidence>
<keyword evidence="4 11" id="KW-1133">Transmembrane helix</keyword>
<feature type="domain" description="EGF-like" evidence="13">
    <location>
        <begin position="1387"/>
        <end position="1424"/>
    </location>
</feature>
<dbReference type="InterPro" id="IPR002049">
    <property type="entry name" value="LE_dom"/>
</dbReference>
<dbReference type="InterPro" id="IPR009030">
    <property type="entry name" value="Growth_fac_rcpt_cys_sf"/>
</dbReference>
<feature type="domain" description="EGF-like" evidence="13">
    <location>
        <begin position="2096"/>
        <end position="2136"/>
    </location>
</feature>
<dbReference type="SMART" id="SM00180">
    <property type="entry name" value="EGF_Lam"/>
    <property type="match status" value="2"/>
</dbReference>
<name>A0ABN8RIR2_9CNID</name>